<dbReference type="Proteomes" id="UP000316096">
    <property type="component" value="Unassembled WGS sequence"/>
</dbReference>
<dbReference type="GO" id="GO:0005886">
    <property type="term" value="C:plasma membrane"/>
    <property type="evidence" value="ECO:0007669"/>
    <property type="project" value="UniProtKB-SubCell"/>
</dbReference>
<evidence type="ECO:0000256" key="1">
    <source>
        <dbReference type="ARBA" id="ARBA00004429"/>
    </source>
</evidence>
<dbReference type="PANTHER" id="PTHR30413:SF8">
    <property type="entry name" value="TRANSPORT PERMEASE PROTEIN"/>
    <property type="match status" value="1"/>
</dbReference>
<keyword evidence="4" id="KW-1003">Cell membrane</keyword>
<keyword evidence="11" id="KW-1185">Reference proteome</keyword>
<comment type="caution">
    <text evidence="10">The sequence shown here is derived from an EMBL/GenBank/DDBJ whole genome shotgun (WGS) entry which is preliminary data.</text>
</comment>
<evidence type="ECO:0000259" key="9">
    <source>
        <dbReference type="Pfam" id="PF01061"/>
    </source>
</evidence>
<dbReference type="GO" id="GO:0015920">
    <property type="term" value="P:lipopolysaccharide transport"/>
    <property type="evidence" value="ECO:0007669"/>
    <property type="project" value="TreeGrafter"/>
</dbReference>
<dbReference type="EMBL" id="VFOZ01000001">
    <property type="protein sequence ID" value="TQM01146.1"/>
    <property type="molecule type" value="Genomic_DNA"/>
</dbReference>
<feature type="domain" description="ABC-2 type transporter transmembrane" evidence="9">
    <location>
        <begin position="29"/>
        <end position="234"/>
    </location>
</feature>
<evidence type="ECO:0000256" key="3">
    <source>
        <dbReference type="ARBA" id="ARBA00022448"/>
    </source>
</evidence>
<comment type="subcellular location">
    <subcellularLocation>
        <location evidence="1">Cell inner membrane</location>
        <topology evidence="1">Multi-pass membrane protein</topology>
    </subcellularLocation>
</comment>
<evidence type="ECO:0000256" key="7">
    <source>
        <dbReference type="ARBA" id="ARBA00023136"/>
    </source>
</evidence>
<feature type="transmembrane region" description="Helical" evidence="8">
    <location>
        <begin position="274"/>
        <end position="293"/>
    </location>
</feature>
<evidence type="ECO:0000256" key="4">
    <source>
        <dbReference type="ARBA" id="ARBA00022475"/>
    </source>
</evidence>
<dbReference type="RefSeq" id="WP_141961015.1">
    <property type="nucleotide sequence ID" value="NZ_VFOZ01000001.1"/>
</dbReference>
<dbReference type="InterPro" id="IPR013525">
    <property type="entry name" value="ABC2_TM"/>
</dbReference>
<evidence type="ECO:0000256" key="2">
    <source>
        <dbReference type="ARBA" id="ARBA00007783"/>
    </source>
</evidence>
<dbReference type="AlphaFoldDB" id="A0A543CVL1"/>
<keyword evidence="5 8" id="KW-0812">Transmembrane</keyword>
<reference evidence="10 11" key="1">
    <citation type="submission" date="2019-06" db="EMBL/GenBank/DDBJ databases">
        <title>Sequencing the genomes of 1000 actinobacteria strains.</title>
        <authorList>
            <person name="Klenk H.-P."/>
        </authorList>
    </citation>
    <scope>NUCLEOTIDE SEQUENCE [LARGE SCALE GENOMIC DNA]</scope>
    <source>
        <strain evidence="10 11">DSM 102200</strain>
    </source>
</reference>
<proteinExistence type="inferred from homology"/>
<dbReference type="PANTHER" id="PTHR30413">
    <property type="entry name" value="INNER MEMBRANE TRANSPORT PERMEASE"/>
    <property type="match status" value="1"/>
</dbReference>
<comment type="similarity">
    <text evidence="2">Belongs to the ABC-2 integral membrane protein family.</text>
</comment>
<evidence type="ECO:0000256" key="6">
    <source>
        <dbReference type="ARBA" id="ARBA00022989"/>
    </source>
</evidence>
<dbReference type="Pfam" id="PF01061">
    <property type="entry name" value="ABC2_membrane"/>
    <property type="match status" value="1"/>
</dbReference>
<evidence type="ECO:0000313" key="11">
    <source>
        <dbReference type="Proteomes" id="UP000316096"/>
    </source>
</evidence>
<evidence type="ECO:0000256" key="8">
    <source>
        <dbReference type="SAM" id="Phobius"/>
    </source>
</evidence>
<keyword evidence="3" id="KW-0813">Transport</keyword>
<sequence length="303" mass="33111">MTGGPATVQPLLAPGRGGGLHDVARRRYLLRLLVRRELRSRYQGSLLGLGWSYVRPAVNFAVYFFVVGIFLKMSKAIPNFPVFLFSGMVLISFFTETLITTAWSIVGNAPLVKKVYLPRELFPVSSMLVSGVHMLPALAVLMGGAVWAGWAPSWIAVGSILLAFGIVAALAMAFGLLFGAVNVFFRDFGQVVDIINIVVPWSVPMIYPWTTVQEATHGGWLLQAYLANPLTSAVLLFERAFWWPTNDQALTLPNGAPALPGGRLAFPYHLTTRGLTGLLAALVLLAVAQLVFARLQRRFAQEL</sequence>
<evidence type="ECO:0000256" key="5">
    <source>
        <dbReference type="ARBA" id="ARBA00022692"/>
    </source>
</evidence>
<evidence type="ECO:0000313" key="10">
    <source>
        <dbReference type="EMBL" id="TQM01146.1"/>
    </source>
</evidence>
<feature type="transmembrane region" description="Helical" evidence="8">
    <location>
        <begin position="160"/>
        <end position="185"/>
    </location>
</feature>
<keyword evidence="7 8" id="KW-0472">Membrane</keyword>
<organism evidence="10 11">
    <name type="scientific">Actinoallomurus bryophytorum</name>
    <dbReference type="NCBI Taxonomy" id="1490222"/>
    <lineage>
        <taxon>Bacteria</taxon>
        <taxon>Bacillati</taxon>
        <taxon>Actinomycetota</taxon>
        <taxon>Actinomycetes</taxon>
        <taxon>Streptosporangiales</taxon>
        <taxon>Thermomonosporaceae</taxon>
        <taxon>Actinoallomurus</taxon>
    </lineage>
</organism>
<keyword evidence="6 8" id="KW-1133">Transmembrane helix</keyword>
<feature type="transmembrane region" description="Helical" evidence="8">
    <location>
        <begin position="53"/>
        <end position="71"/>
    </location>
</feature>
<protein>
    <submittedName>
        <fullName evidence="10">ABC-2 type transport system permease protein</fullName>
    </submittedName>
</protein>
<accession>A0A543CVL1</accession>
<name>A0A543CVL1_9ACTN</name>
<feature type="transmembrane region" description="Helical" evidence="8">
    <location>
        <begin position="126"/>
        <end position="148"/>
    </location>
</feature>
<gene>
    <name evidence="10" type="ORF">FB559_6891</name>
</gene>
<feature type="transmembrane region" description="Helical" evidence="8">
    <location>
        <begin position="83"/>
        <end position="106"/>
    </location>
</feature>
<dbReference type="GO" id="GO:0140359">
    <property type="term" value="F:ABC-type transporter activity"/>
    <property type="evidence" value="ECO:0007669"/>
    <property type="project" value="InterPro"/>
</dbReference>
<dbReference type="OrthoDB" id="9789409at2"/>